<name>A0A6J5KSM5_9CAUD</name>
<organism evidence="1">
    <name type="scientific">uncultured Caudovirales phage</name>
    <dbReference type="NCBI Taxonomy" id="2100421"/>
    <lineage>
        <taxon>Viruses</taxon>
        <taxon>Duplodnaviria</taxon>
        <taxon>Heunggongvirae</taxon>
        <taxon>Uroviricota</taxon>
        <taxon>Caudoviricetes</taxon>
        <taxon>Peduoviridae</taxon>
        <taxon>Maltschvirus</taxon>
        <taxon>Maltschvirus maltsch</taxon>
    </lineage>
</organism>
<evidence type="ECO:0000313" key="1">
    <source>
        <dbReference type="EMBL" id="CAB4125488.1"/>
    </source>
</evidence>
<reference evidence="1" key="1">
    <citation type="submission" date="2020-04" db="EMBL/GenBank/DDBJ databases">
        <authorList>
            <person name="Chiriac C."/>
            <person name="Salcher M."/>
            <person name="Ghai R."/>
            <person name="Kavagutti S V."/>
        </authorList>
    </citation>
    <scope>NUCLEOTIDE SEQUENCE</scope>
</reference>
<accession>A0A6J5KSM5</accession>
<dbReference type="EMBL" id="LR798231">
    <property type="protein sequence ID" value="CAB5208444.1"/>
    <property type="molecule type" value="Genomic_DNA"/>
</dbReference>
<evidence type="ECO:0000313" key="2">
    <source>
        <dbReference type="EMBL" id="CAB5208444.1"/>
    </source>
</evidence>
<protein>
    <submittedName>
        <fullName evidence="1">Uncharacterized protein</fullName>
    </submittedName>
</protein>
<gene>
    <name evidence="2" type="ORF">UFOVP181_25</name>
    <name evidence="1" type="ORF">UFOVP57_138</name>
</gene>
<sequence length="83" mass="9704">MPIAYLNDHIFDRGKRRLEDIINWLDKNVGEYYGIGDHPVMRIGSGWEIRSEEEIVSEGISISWVVDITDEKKYMLYVLTWGA</sequence>
<dbReference type="EMBL" id="LR796187">
    <property type="protein sequence ID" value="CAB4125488.1"/>
    <property type="molecule type" value="Genomic_DNA"/>
</dbReference>
<proteinExistence type="predicted"/>